<keyword evidence="4" id="KW-1185">Reference proteome</keyword>
<sequence>MKFRLLLLTLLLVSAAVHAQKITGIWRGYFNSGYGYFKQQYKYEVQINELTNKALQKGIQGVTYSYRTTVFYGKASLQGIYDSKNKSLTIKETKLVELKIADKSEPCLMTCYLDYRKEGETEILEGSFISVNMNSKGDCGSGYVYLEKVEESDFVKEDFLVKKNKPAIKPPVAKTTPPANTTPKAQPLAGNKKNTTAPPVVKKSTPDVKKPVAPKAGDNTVKRKSTDTSPDTIVKMTPVVPKVVNPTDDILSKKTLPVPDVIKDRDNPLVKKITTASQDIQIQLYDNGEIDGDTITVYDNNQVIAFRRGLTKKAITINIKATADNPYHEIVMVANNLGTIPPNTALMVITTDGRHYELFVSSDEKKNAKVVIEYKQPGTDSK</sequence>
<gene>
    <name evidence="3" type="ORF">FRZ67_05045</name>
</gene>
<dbReference type="KEGG" id="pgin:FRZ67_05045"/>
<feature type="chain" id="PRO_5022747658" evidence="2">
    <location>
        <begin position="20"/>
        <end position="382"/>
    </location>
</feature>
<organism evidence="3 4">
    <name type="scientific">Panacibacter ginsenosidivorans</name>
    <dbReference type="NCBI Taxonomy" id="1813871"/>
    <lineage>
        <taxon>Bacteria</taxon>
        <taxon>Pseudomonadati</taxon>
        <taxon>Bacteroidota</taxon>
        <taxon>Chitinophagia</taxon>
        <taxon>Chitinophagales</taxon>
        <taxon>Chitinophagaceae</taxon>
        <taxon>Panacibacter</taxon>
    </lineage>
</organism>
<keyword evidence="2" id="KW-0732">Signal</keyword>
<evidence type="ECO:0000256" key="2">
    <source>
        <dbReference type="SAM" id="SignalP"/>
    </source>
</evidence>
<reference evidence="3 4" key="1">
    <citation type="journal article" date="2016" name="Int. J. Syst. Evol. Microbiol.">
        <title>Panacibacter ginsenosidivorans gen. nov., sp. nov., with ginsenoside converting activity isolated from soil of a ginseng field.</title>
        <authorList>
            <person name="Siddiqi M.Z."/>
            <person name="Muhammad Shafi S."/>
            <person name="Choi K.D."/>
            <person name="Im W.T."/>
        </authorList>
    </citation>
    <scope>NUCLEOTIDE SEQUENCE [LARGE SCALE GENOMIC DNA]</scope>
    <source>
        <strain evidence="3 4">Gsoil1550</strain>
    </source>
</reference>
<evidence type="ECO:0000256" key="1">
    <source>
        <dbReference type="SAM" id="MobiDB-lite"/>
    </source>
</evidence>
<dbReference type="RefSeq" id="WP_147188496.1">
    <property type="nucleotide sequence ID" value="NZ_CP042435.1"/>
</dbReference>
<protein>
    <submittedName>
        <fullName evidence="3">Uncharacterized protein</fullName>
    </submittedName>
</protein>
<proteinExistence type="predicted"/>
<accession>A0A5B8V7M1</accession>
<feature type="compositionally biased region" description="Low complexity" evidence="1">
    <location>
        <begin position="170"/>
        <end position="187"/>
    </location>
</feature>
<evidence type="ECO:0000313" key="4">
    <source>
        <dbReference type="Proteomes" id="UP000321533"/>
    </source>
</evidence>
<feature type="signal peptide" evidence="2">
    <location>
        <begin position="1"/>
        <end position="19"/>
    </location>
</feature>
<feature type="region of interest" description="Disordered" evidence="1">
    <location>
        <begin position="170"/>
        <end position="233"/>
    </location>
</feature>
<dbReference type="EMBL" id="CP042435">
    <property type="protein sequence ID" value="QEC66696.1"/>
    <property type="molecule type" value="Genomic_DNA"/>
</dbReference>
<dbReference type="AlphaFoldDB" id="A0A5B8V7M1"/>
<dbReference type="OrthoDB" id="639821at2"/>
<dbReference type="Proteomes" id="UP000321533">
    <property type="component" value="Chromosome"/>
</dbReference>
<evidence type="ECO:0000313" key="3">
    <source>
        <dbReference type="EMBL" id="QEC66696.1"/>
    </source>
</evidence>
<name>A0A5B8V7M1_9BACT</name>